<protein>
    <recommendedName>
        <fullName evidence="3">DUF3486 family protein</fullName>
    </recommendedName>
</protein>
<dbReference type="OrthoDB" id="371328at2"/>
<name>A0A2Z6DXQ0_HYDTE</name>
<evidence type="ECO:0000313" key="1">
    <source>
        <dbReference type="EMBL" id="BBD77227.1"/>
    </source>
</evidence>
<organism evidence="1 2">
    <name type="scientific">Hydrogenophilus thermoluteolus</name>
    <name type="common">Pseudomonas hydrogenothermophila</name>
    <dbReference type="NCBI Taxonomy" id="297"/>
    <lineage>
        <taxon>Bacteria</taxon>
        <taxon>Pseudomonadati</taxon>
        <taxon>Pseudomonadota</taxon>
        <taxon>Hydrogenophilia</taxon>
        <taxon>Hydrogenophilales</taxon>
        <taxon>Hydrogenophilaceae</taxon>
        <taxon>Hydrogenophilus</taxon>
    </lineage>
</organism>
<dbReference type="Pfam" id="PF11985">
    <property type="entry name" value="Phage_Mu_Gp27"/>
    <property type="match status" value="1"/>
</dbReference>
<sequence>MARRSKVDALPPALKAELERLLADRTHGGYEALAAWLKEQGYEISKSSLHRYDQRVQAVMLRIKASTEAARLLAQAAPDEADEHSAAVLRMVQSALFDAMARVTEAAEEADPERQVKVLAQAARAIAEASRASIGQKKWADEVRQKLDEVERVARNAGKALDAETLKTIREGLYGG</sequence>
<dbReference type="KEGG" id="htl:HPTL_0960"/>
<accession>A0A2Z6DXQ0</accession>
<gene>
    <name evidence="1" type="ORF">HPTL_0960</name>
</gene>
<dbReference type="InterPro" id="IPR021874">
    <property type="entry name" value="Phage_Mu_Gp27"/>
</dbReference>
<dbReference type="Proteomes" id="UP000262004">
    <property type="component" value="Chromosome"/>
</dbReference>
<evidence type="ECO:0000313" key="2">
    <source>
        <dbReference type="Proteomes" id="UP000262004"/>
    </source>
</evidence>
<reference evidence="1 2" key="1">
    <citation type="submission" date="2018-04" db="EMBL/GenBank/DDBJ databases">
        <title>Complete genome sequence of Hydrogenophilus thermoluteolus TH-1.</title>
        <authorList>
            <person name="Arai H."/>
        </authorList>
    </citation>
    <scope>NUCLEOTIDE SEQUENCE [LARGE SCALE GENOMIC DNA]</scope>
    <source>
        <strain evidence="1 2">TH-1</strain>
    </source>
</reference>
<evidence type="ECO:0008006" key="3">
    <source>
        <dbReference type="Google" id="ProtNLM"/>
    </source>
</evidence>
<dbReference type="EMBL" id="AP018558">
    <property type="protein sequence ID" value="BBD77227.1"/>
    <property type="molecule type" value="Genomic_DNA"/>
</dbReference>
<proteinExistence type="predicted"/>
<dbReference type="AlphaFoldDB" id="A0A2Z6DXQ0"/>
<keyword evidence="2" id="KW-1185">Reference proteome</keyword>